<name>A0AAV2R9Q3_MEGNR</name>
<evidence type="ECO:0000256" key="1">
    <source>
        <dbReference type="SAM" id="MobiDB-lite"/>
    </source>
</evidence>
<gene>
    <name evidence="2" type="ORF">MNOR_LOCUS22565</name>
</gene>
<dbReference type="EMBL" id="CAXKWB010019140">
    <property type="protein sequence ID" value="CAL4121683.1"/>
    <property type="molecule type" value="Genomic_DNA"/>
</dbReference>
<feature type="compositionally biased region" description="Polar residues" evidence="1">
    <location>
        <begin position="247"/>
        <end position="258"/>
    </location>
</feature>
<proteinExistence type="predicted"/>
<dbReference type="AlphaFoldDB" id="A0AAV2R9Q3"/>
<evidence type="ECO:0000313" key="3">
    <source>
        <dbReference type="Proteomes" id="UP001497623"/>
    </source>
</evidence>
<keyword evidence="3" id="KW-1185">Reference proteome</keyword>
<organism evidence="2 3">
    <name type="scientific">Meganyctiphanes norvegica</name>
    <name type="common">Northern krill</name>
    <name type="synonym">Thysanopoda norvegica</name>
    <dbReference type="NCBI Taxonomy" id="48144"/>
    <lineage>
        <taxon>Eukaryota</taxon>
        <taxon>Metazoa</taxon>
        <taxon>Ecdysozoa</taxon>
        <taxon>Arthropoda</taxon>
        <taxon>Crustacea</taxon>
        <taxon>Multicrustacea</taxon>
        <taxon>Malacostraca</taxon>
        <taxon>Eumalacostraca</taxon>
        <taxon>Eucarida</taxon>
        <taxon>Euphausiacea</taxon>
        <taxon>Euphausiidae</taxon>
        <taxon>Meganyctiphanes</taxon>
    </lineage>
</organism>
<feature type="compositionally biased region" description="Basic and acidic residues" evidence="1">
    <location>
        <begin position="544"/>
        <end position="558"/>
    </location>
</feature>
<accession>A0AAV2R9Q3</accession>
<evidence type="ECO:0000313" key="2">
    <source>
        <dbReference type="EMBL" id="CAL4121683.1"/>
    </source>
</evidence>
<feature type="compositionally biased region" description="Polar residues" evidence="1">
    <location>
        <begin position="524"/>
        <end position="539"/>
    </location>
</feature>
<protein>
    <submittedName>
        <fullName evidence="2">Uncharacterized protein</fullName>
    </submittedName>
</protein>
<feature type="non-terminal residue" evidence="2">
    <location>
        <position position="671"/>
    </location>
</feature>
<feature type="region of interest" description="Disordered" evidence="1">
    <location>
        <begin position="524"/>
        <end position="564"/>
    </location>
</feature>
<feature type="region of interest" description="Disordered" evidence="1">
    <location>
        <begin position="242"/>
        <end position="275"/>
    </location>
</feature>
<dbReference type="Proteomes" id="UP001497623">
    <property type="component" value="Unassembled WGS sequence"/>
</dbReference>
<comment type="caution">
    <text evidence="2">The sequence shown here is derived from an EMBL/GenBank/DDBJ whole genome shotgun (WGS) entry which is preliminary data.</text>
</comment>
<sequence>MESKKGKRQIELQLVTSYPIIHHAVQQEVNNSHLPVGVSQVSHNVFFQTPQASGPPQPMQYNLQLQKQQQEQPNQPYNATQLGGVGDTVYRGIPGIISTVNSEIDTDMAIFSVREISENHNKANQLKNNDQFDTPINSEDHKNETVHKYLNTLENRICSNSVSSTSDHLAHMPNNIAVAQNFNRSVASNYNFSTQEQVLNQQFTHTPTATQGGTHREDVYNPASSFIQRENTNYEPKLFSEPRSYSHYENNTEVQPQLRSDLEENSNVQGYSERKNSNYNASGYIKEQEFIQDSQIETLERYPIREENEIIISEMYQKPSENIHNISTNQYQSLESSYYQHLPEEDIPDELQQNQRELINGIYNDRDYEHYKIGYNDGNQHGSYKAEDYNSIHNSQNYTENVTDSSSYAYAKGERSQTEVKNEYYQESENIRNQIEENQSIREYKNSSESQNITNQTEENHSIMKCLKKSSENQIDDNEYGNEYNDGSNNLKNDRNICEKTYEEQNYANIENQQVDQESLTSISNNQTKTIKPSTQDESLTSKTKQETYTKQYTEESKNNTSSLTKDRNILDEDSDFFEGAAPVTSSAAYQNLIGMAAPTFGIESDSDEMEGQMAAMALKPKISNTGPNFKAFATTIPSLKPSADNLTDSDSVDSVEAAIQASMNKKSDQG</sequence>
<reference evidence="2 3" key="1">
    <citation type="submission" date="2024-05" db="EMBL/GenBank/DDBJ databases">
        <authorList>
            <person name="Wallberg A."/>
        </authorList>
    </citation>
    <scope>NUCLEOTIDE SEQUENCE [LARGE SCALE GENOMIC DNA]</scope>
</reference>